<reference evidence="2 3" key="1">
    <citation type="submission" date="2021-07" db="EMBL/GenBank/DDBJ databases">
        <title>The Aristolochia fimbriata genome: insights into angiosperm evolution, floral development and chemical biosynthesis.</title>
        <authorList>
            <person name="Jiao Y."/>
        </authorList>
    </citation>
    <scope>NUCLEOTIDE SEQUENCE [LARGE SCALE GENOMIC DNA]</scope>
    <source>
        <strain evidence="2">IBCAS-2021</strain>
        <tissue evidence="2">Leaf</tissue>
    </source>
</reference>
<gene>
    <name evidence="2" type="ORF">H6P81_011027</name>
</gene>
<accession>A0AAV7ETU8</accession>
<sequence length="155" mass="17345">MASSPVVHRVGRDSHGTVSQPCENGEYGLTTLFPIIIASVKWCGNGTNRGHGWLDLTNPNASRRGHVIRSIWNGDEDPGRRGEEQLKNFDFLEDIRQFQTRKKMKCPISVDDPVNTLNTLIILSRETLLLVVSEHVGVWDREQQAAASSHDQGEE</sequence>
<protein>
    <submittedName>
        <fullName evidence="2">Uncharacterized protein</fullName>
    </submittedName>
</protein>
<organism evidence="2 3">
    <name type="scientific">Aristolochia fimbriata</name>
    <name type="common">White veined hardy Dutchman's pipe vine</name>
    <dbReference type="NCBI Taxonomy" id="158543"/>
    <lineage>
        <taxon>Eukaryota</taxon>
        <taxon>Viridiplantae</taxon>
        <taxon>Streptophyta</taxon>
        <taxon>Embryophyta</taxon>
        <taxon>Tracheophyta</taxon>
        <taxon>Spermatophyta</taxon>
        <taxon>Magnoliopsida</taxon>
        <taxon>Magnoliidae</taxon>
        <taxon>Piperales</taxon>
        <taxon>Aristolochiaceae</taxon>
        <taxon>Aristolochia</taxon>
    </lineage>
</organism>
<dbReference type="Proteomes" id="UP000825729">
    <property type="component" value="Unassembled WGS sequence"/>
</dbReference>
<evidence type="ECO:0000256" key="1">
    <source>
        <dbReference type="SAM" id="MobiDB-lite"/>
    </source>
</evidence>
<dbReference type="EMBL" id="JAINDJ010000004">
    <property type="protein sequence ID" value="KAG9451062.1"/>
    <property type="molecule type" value="Genomic_DNA"/>
</dbReference>
<evidence type="ECO:0000313" key="3">
    <source>
        <dbReference type="Proteomes" id="UP000825729"/>
    </source>
</evidence>
<keyword evidence="3" id="KW-1185">Reference proteome</keyword>
<feature type="region of interest" description="Disordered" evidence="1">
    <location>
        <begin position="1"/>
        <end position="21"/>
    </location>
</feature>
<proteinExistence type="predicted"/>
<name>A0AAV7ETU8_ARIFI</name>
<comment type="caution">
    <text evidence="2">The sequence shown here is derived from an EMBL/GenBank/DDBJ whole genome shotgun (WGS) entry which is preliminary data.</text>
</comment>
<dbReference type="AlphaFoldDB" id="A0AAV7ETU8"/>
<evidence type="ECO:0000313" key="2">
    <source>
        <dbReference type="EMBL" id="KAG9451062.1"/>
    </source>
</evidence>